<reference evidence="4 5" key="1">
    <citation type="submission" date="2018-09" db="EMBL/GenBank/DDBJ databases">
        <title>Arachidicoccus sp. nov., a bacterium isolated from soil.</title>
        <authorList>
            <person name="Weon H.-Y."/>
            <person name="Kwon S.-W."/>
            <person name="Lee S.A."/>
        </authorList>
    </citation>
    <scope>NUCLEOTIDE SEQUENCE [LARGE SCALE GENOMIC DNA]</scope>
    <source>
        <strain evidence="4 5">KIS59-12</strain>
    </source>
</reference>
<dbReference type="GO" id="GO:0003723">
    <property type="term" value="F:RNA binding"/>
    <property type="evidence" value="ECO:0007669"/>
    <property type="project" value="InterPro"/>
</dbReference>
<dbReference type="GO" id="GO:0016787">
    <property type="term" value="F:hydrolase activity"/>
    <property type="evidence" value="ECO:0007669"/>
    <property type="project" value="UniProtKB-KW"/>
</dbReference>
<sequence length="142" mass="16242">MQVNNNKSFGKIILPILIIVGFLLVKQFLLKSNPSHKRLPKVENLPSVTQTNHAIPQKVYDVLNYIKQNHRAMEGYVGGRVFTNVEQCVPTTDANGNTIHYQEWDVNPHVHGINRGTERILTGSDGRSWYTNDHYKTFTQIL</sequence>
<dbReference type="Proteomes" id="UP000266118">
    <property type="component" value="Chromosome"/>
</dbReference>
<protein>
    <submittedName>
        <fullName evidence="4">Ribonuclease</fullName>
    </submittedName>
</protein>
<keyword evidence="5" id="KW-1185">Reference proteome</keyword>
<evidence type="ECO:0000256" key="3">
    <source>
        <dbReference type="SAM" id="Phobius"/>
    </source>
</evidence>
<evidence type="ECO:0000313" key="4">
    <source>
        <dbReference type="EMBL" id="AYD46501.1"/>
    </source>
</evidence>
<keyword evidence="3" id="KW-0812">Transmembrane</keyword>
<evidence type="ECO:0000256" key="1">
    <source>
        <dbReference type="ARBA" id="ARBA00022722"/>
    </source>
</evidence>
<gene>
    <name evidence="4" type="ORF">D6B99_02040</name>
</gene>
<evidence type="ECO:0000313" key="5">
    <source>
        <dbReference type="Proteomes" id="UP000266118"/>
    </source>
</evidence>
<organism evidence="4 5">
    <name type="scientific">Arachidicoccus soli</name>
    <dbReference type="NCBI Taxonomy" id="2341117"/>
    <lineage>
        <taxon>Bacteria</taxon>
        <taxon>Pseudomonadati</taxon>
        <taxon>Bacteroidota</taxon>
        <taxon>Chitinophagia</taxon>
        <taxon>Chitinophagales</taxon>
        <taxon>Chitinophagaceae</taxon>
        <taxon>Arachidicoccus</taxon>
    </lineage>
</organism>
<dbReference type="AlphaFoldDB" id="A0A386HLY2"/>
<dbReference type="SUPFAM" id="SSF53933">
    <property type="entry name" value="Microbial ribonucleases"/>
    <property type="match status" value="1"/>
</dbReference>
<evidence type="ECO:0000256" key="2">
    <source>
        <dbReference type="ARBA" id="ARBA00022801"/>
    </source>
</evidence>
<keyword evidence="3" id="KW-0472">Membrane</keyword>
<dbReference type="Gene3D" id="3.10.450.30">
    <property type="entry name" value="Microbial ribonucleases"/>
    <property type="match status" value="1"/>
</dbReference>
<name>A0A386HLY2_9BACT</name>
<accession>A0A386HLY2</accession>
<dbReference type="OrthoDB" id="976756at2"/>
<dbReference type="GO" id="GO:0004521">
    <property type="term" value="F:RNA endonuclease activity"/>
    <property type="evidence" value="ECO:0007669"/>
    <property type="project" value="InterPro"/>
</dbReference>
<proteinExistence type="predicted"/>
<dbReference type="Pfam" id="PF00545">
    <property type="entry name" value="Ribonuclease"/>
    <property type="match status" value="1"/>
</dbReference>
<dbReference type="InterPro" id="IPR000026">
    <property type="entry name" value="N1-like"/>
</dbReference>
<keyword evidence="1" id="KW-0540">Nuclease</keyword>
<keyword evidence="3" id="KW-1133">Transmembrane helix</keyword>
<feature type="transmembrane region" description="Helical" evidence="3">
    <location>
        <begin position="12"/>
        <end position="30"/>
    </location>
</feature>
<keyword evidence="2" id="KW-0378">Hydrolase</keyword>
<dbReference type="KEGG" id="ark:D6B99_02040"/>
<dbReference type="InterPro" id="IPR016191">
    <property type="entry name" value="Ribonuclease/ribotoxin"/>
</dbReference>
<dbReference type="EMBL" id="CP032489">
    <property type="protein sequence ID" value="AYD46501.1"/>
    <property type="molecule type" value="Genomic_DNA"/>
</dbReference>